<feature type="non-terminal residue" evidence="2">
    <location>
        <position position="113"/>
    </location>
</feature>
<dbReference type="AlphaFoldDB" id="A0A8E2EZH0"/>
<evidence type="ECO:0000256" key="1">
    <source>
        <dbReference type="SAM" id="Phobius"/>
    </source>
</evidence>
<keyword evidence="3" id="KW-1185">Reference proteome</keyword>
<feature type="transmembrane region" description="Helical" evidence="1">
    <location>
        <begin position="84"/>
        <end position="105"/>
    </location>
</feature>
<sequence length="113" mass="12682">TIWLFPYEQLFDTVIPCTIFAICGALSGDVLDLQTVCCLDDVGDILSLFAFLWLWLVILQFCLHNQRQPGSIAKDAINKPWRTLLAKGIFVASVNRILLAVYYVVPLTSYTLG</sequence>
<keyword evidence="1" id="KW-1133">Transmembrane helix</keyword>
<name>A0A8E2EZH0_9PEZI</name>
<gene>
    <name evidence="2" type="ORF">AOQ84DRAFT_274955</name>
</gene>
<organism evidence="2 3">
    <name type="scientific">Glonium stellatum</name>
    <dbReference type="NCBI Taxonomy" id="574774"/>
    <lineage>
        <taxon>Eukaryota</taxon>
        <taxon>Fungi</taxon>
        <taxon>Dikarya</taxon>
        <taxon>Ascomycota</taxon>
        <taxon>Pezizomycotina</taxon>
        <taxon>Dothideomycetes</taxon>
        <taxon>Pleosporomycetidae</taxon>
        <taxon>Gloniales</taxon>
        <taxon>Gloniaceae</taxon>
        <taxon>Glonium</taxon>
    </lineage>
</organism>
<evidence type="ECO:0000313" key="2">
    <source>
        <dbReference type="EMBL" id="OCL07704.1"/>
    </source>
</evidence>
<accession>A0A8E2EZH0</accession>
<feature type="non-terminal residue" evidence="2">
    <location>
        <position position="1"/>
    </location>
</feature>
<dbReference type="Proteomes" id="UP000250140">
    <property type="component" value="Unassembled WGS sequence"/>
</dbReference>
<dbReference type="EMBL" id="KV749807">
    <property type="protein sequence ID" value="OCL07704.1"/>
    <property type="molecule type" value="Genomic_DNA"/>
</dbReference>
<keyword evidence="1" id="KW-0472">Membrane</keyword>
<reference evidence="2 3" key="1">
    <citation type="journal article" date="2016" name="Nat. Commun.">
        <title>Ectomycorrhizal ecology is imprinted in the genome of the dominant symbiotic fungus Cenococcum geophilum.</title>
        <authorList>
            <consortium name="DOE Joint Genome Institute"/>
            <person name="Peter M."/>
            <person name="Kohler A."/>
            <person name="Ohm R.A."/>
            <person name="Kuo A."/>
            <person name="Krutzmann J."/>
            <person name="Morin E."/>
            <person name="Arend M."/>
            <person name="Barry K.W."/>
            <person name="Binder M."/>
            <person name="Choi C."/>
            <person name="Clum A."/>
            <person name="Copeland A."/>
            <person name="Grisel N."/>
            <person name="Haridas S."/>
            <person name="Kipfer T."/>
            <person name="LaButti K."/>
            <person name="Lindquist E."/>
            <person name="Lipzen A."/>
            <person name="Maire R."/>
            <person name="Meier B."/>
            <person name="Mihaltcheva S."/>
            <person name="Molinier V."/>
            <person name="Murat C."/>
            <person name="Poggeler S."/>
            <person name="Quandt C.A."/>
            <person name="Sperisen C."/>
            <person name="Tritt A."/>
            <person name="Tisserant E."/>
            <person name="Crous P.W."/>
            <person name="Henrissat B."/>
            <person name="Nehls U."/>
            <person name="Egli S."/>
            <person name="Spatafora J.W."/>
            <person name="Grigoriev I.V."/>
            <person name="Martin F.M."/>
        </authorList>
    </citation>
    <scope>NUCLEOTIDE SEQUENCE [LARGE SCALE GENOMIC DNA]</scope>
    <source>
        <strain evidence="2 3">CBS 207.34</strain>
    </source>
</reference>
<protein>
    <submittedName>
        <fullName evidence="2">Uncharacterized protein</fullName>
    </submittedName>
</protein>
<dbReference type="OrthoDB" id="434972at2759"/>
<feature type="transmembrane region" description="Helical" evidence="1">
    <location>
        <begin position="45"/>
        <end position="63"/>
    </location>
</feature>
<evidence type="ECO:0000313" key="3">
    <source>
        <dbReference type="Proteomes" id="UP000250140"/>
    </source>
</evidence>
<keyword evidence="1" id="KW-0812">Transmembrane</keyword>
<proteinExistence type="predicted"/>